<gene>
    <name evidence="2" type="ORF">LTRI10_LOCUS28718</name>
</gene>
<reference evidence="2 3" key="1">
    <citation type="submission" date="2024-04" db="EMBL/GenBank/DDBJ databases">
        <authorList>
            <person name="Fracassetti M."/>
        </authorList>
    </citation>
    <scope>NUCLEOTIDE SEQUENCE [LARGE SCALE GENOMIC DNA]</scope>
</reference>
<name>A0AAV2EQP8_9ROSI</name>
<protein>
    <submittedName>
        <fullName evidence="2">Uncharacterized protein</fullName>
    </submittedName>
</protein>
<sequence>MPCFSLSSVPFFDLSRSALERRRRNGGCWLLVVWSGSRGGDGGAAGAPAADRGGRWRNGVPGAGRGGRWRCSRRAAAQSALPVAMQRREGKGVGEAGVFD</sequence>
<accession>A0AAV2EQP8</accession>
<dbReference type="AlphaFoldDB" id="A0AAV2EQP8"/>
<evidence type="ECO:0000256" key="1">
    <source>
        <dbReference type="SAM" id="MobiDB-lite"/>
    </source>
</evidence>
<feature type="region of interest" description="Disordered" evidence="1">
    <location>
        <begin position="39"/>
        <end position="68"/>
    </location>
</feature>
<dbReference type="Proteomes" id="UP001497516">
    <property type="component" value="Chromosome 5"/>
</dbReference>
<evidence type="ECO:0000313" key="2">
    <source>
        <dbReference type="EMBL" id="CAL1387755.1"/>
    </source>
</evidence>
<dbReference type="EMBL" id="OZ034818">
    <property type="protein sequence ID" value="CAL1387755.1"/>
    <property type="molecule type" value="Genomic_DNA"/>
</dbReference>
<proteinExistence type="predicted"/>
<keyword evidence="3" id="KW-1185">Reference proteome</keyword>
<organism evidence="2 3">
    <name type="scientific">Linum trigynum</name>
    <dbReference type="NCBI Taxonomy" id="586398"/>
    <lineage>
        <taxon>Eukaryota</taxon>
        <taxon>Viridiplantae</taxon>
        <taxon>Streptophyta</taxon>
        <taxon>Embryophyta</taxon>
        <taxon>Tracheophyta</taxon>
        <taxon>Spermatophyta</taxon>
        <taxon>Magnoliopsida</taxon>
        <taxon>eudicotyledons</taxon>
        <taxon>Gunneridae</taxon>
        <taxon>Pentapetalae</taxon>
        <taxon>rosids</taxon>
        <taxon>fabids</taxon>
        <taxon>Malpighiales</taxon>
        <taxon>Linaceae</taxon>
        <taxon>Linum</taxon>
    </lineage>
</organism>
<evidence type="ECO:0000313" key="3">
    <source>
        <dbReference type="Proteomes" id="UP001497516"/>
    </source>
</evidence>